<protein>
    <recommendedName>
        <fullName evidence="3">Thioredoxin reductase</fullName>
        <ecNumber evidence="3">1.8.1.9</ecNumber>
    </recommendedName>
</protein>
<dbReference type="Gene3D" id="3.50.50.60">
    <property type="entry name" value="FAD/NAD(P)-binding domain"/>
    <property type="match status" value="2"/>
</dbReference>
<keyword evidence="3" id="KW-0274">FAD</keyword>
<comment type="caution">
    <text evidence="5">The sequence shown here is derived from an EMBL/GenBank/DDBJ whole genome shotgun (WGS) entry which is preliminary data.</text>
</comment>
<dbReference type="InterPro" id="IPR036188">
    <property type="entry name" value="FAD/NAD-bd_sf"/>
</dbReference>
<evidence type="ECO:0000256" key="3">
    <source>
        <dbReference type="RuleBase" id="RU003880"/>
    </source>
</evidence>
<dbReference type="InterPro" id="IPR023753">
    <property type="entry name" value="FAD/NAD-binding_dom"/>
</dbReference>
<dbReference type="Proteomes" id="UP000520814">
    <property type="component" value="Unassembled WGS sequence"/>
</dbReference>
<dbReference type="InterPro" id="IPR050097">
    <property type="entry name" value="Ferredoxin-NADP_redctase_2"/>
</dbReference>
<keyword evidence="2 3" id="KW-0560">Oxidoreductase</keyword>
<comment type="cofactor">
    <cofactor evidence="3">
        <name>FAD</name>
        <dbReference type="ChEBI" id="CHEBI:57692"/>
    </cofactor>
</comment>
<dbReference type="SUPFAM" id="SSF51905">
    <property type="entry name" value="FAD/NAD(P)-binding domain"/>
    <property type="match status" value="1"/>
</dbReference>
<evidence type="ECO:0000256" key="2">
    <source>
        <dbReference type="ARBA" id="ARBA00023002"/>
    </source>
</evidence>
<keyword evidence="3" id="KW-0676">Redox-active center</keyword>
<evidence type="ECO:0000313" key="6">
    <source>
        <dbReference type="Proteomes" id="UP000520814"/>
    </source>
</evidence>
<evidence type="ECO:0000259" key="4">
    <source>
        <dbReference type="Pfam" id="PF07992"/>
    </source>
</evidence>
<feature type="domain" description="FAD/NAD(P)-binding" evidence="4">
    <location>
        <begin position="6"/>
        <end position="297"/>
    </location>
</feature>
<dbReference type="GO" id="GO:0005737">
    <property type="term" value="C:cytoplasm"/>
    <property type="evidence" value="ECO:0007669"/>
    <property type="project" value="InterPro"/>
</dbReference>
<dbReference type="EC" id="1.8.1.9" evidence="3"/>
<dbReference type="PRINTS" id="PR00469">
    <property type="entry name" value="PNDRDTASEII"/>
</dbReference>
<keyword evidence="6" id="KW-1185">Reference proteome</keyword>
<comment type="subunit">
    <text evidence="3">Homodimer.</text>
</comment>
<proteinExistence type="inferred from homology"/>
<evidence type="ECO:0000313" key="5">
    <source>
        <dbReference type="EMBL" id="MBB6049855.1"/>
    </source>
</evidence>
<comment type="catalytic activity">
    <reaction evidence="3">
        <text>[thioredoxin]-dithiol + NADP(+) = [thioredoxin]-disulfide + NADPH + H(+)</text>
        <dbReference type="Rhea" id="RHEA:20345"/>
        <dbReference type="Rhea" id="RHEA-COMP:10698"/>
        <dbReference type="Rhea" id="RHEA-COMP:10700"/>
        <dbReference type="ChEBI" id="CHEBI:15378"/>
        <dbReference type="ChEBI" id="CHEBI:29950"/>
        <dbReference type="ChEBI" id="CHEBI:50058"/>
        <dbReference type="ChEBI" id="CHEBI:57783"/>
        <dbReference type="ChEBI" id="CHEBI:58349"/>
        <dbReference type="EC" id="1.8.1.9"/>
    </reaction>
</comment>
<dbReference type="InterPro" id="IPR005982">
    <property type="entry name" value="Thioredox_Rdtase"/>
</dbReference>
<organism evidence="5 6">
    <name type="scientific">Armatimonas rosea</name>
    <dbReference type="NCBI Taxonomy" id="685828"/>
    <lineage>
        <taxon>Bacteria</taxon>
        <taxon>Bacillati</taxon>
        <taxon>Armatimonadota</taxon>
        <taxon>Armatimonadia</taxon>
        <taxon>Armatimonadales</taxon>
        <taxon>Armatimonadaceae</taxon>
        <taxon>Armatimonas</taxon>
    </lineage>
</organism>
<dbReference type="GO" id="GO:0004791">
    <property type="term" value="F:thioredoxin-disulfide reductase (NADPH) activity"/>
    <property type="evidence" value="ECO:0007669"/>
    <property type="project" value="UniProtKB-UniRule"/>
</dbReference>
<name>A0A7W9SP06_ARMRO</name>
<dbReference type="NCBIfam" id="TIGR01292">
    <property type="entry name" value="TRX_reduct"/>
    <property type="match status" value="1"/>
</dbReference>
<accession>A0A7W9SP06</accession>
<dbReference type="PRINTS" id="PR00368">
    <property type="entry name" value="FADPNR"/>
</dbReference>
<dbReference type="AlphaFoldDB" id="A0A7W9SP06"/>
<sequence>MSELRDIVIIGSGPAGLTAAIYAARAELKPLVFEGPQPGGQLTITTEVENFPGFAHPIEGPELMDAMREQAIRVGTEVRMDWIGKVDLSQRPFAIETTTGEVVHAKTLVIATGASAKWLGLESETILRSTPSGAVSACATCDGFFHKGKDVIVVGGGDTAMEEAMYLTRICNSVTVIHRRDTLRASKIMADRALKNPKIKFIWDSGIEEILGVEEKKARGVRVKNLKTGEISEIAAGAVFIAIGHQPNTSLFTGQLPMDETGYLVTDGVKTPIEGCFAAGDVYDTVYRQAVTAAGMGCMAAIEAIRFIEAEESH</sequence>
<gene>
    <name evidence="5" type="ORF">HNQ39_001646</name>
</gene>
<dbReference type="Pfam" id="PF07992">
    <property type="entry name" value="Pyr_redox_2"/>
    <property type="match status" value="1"/>
</dbReference>
<dbReference type="EMBL" id="JACHGW010000002">
    <property type="protein sequence ID" value="MBB6049855.1"/>
    <property type="molecule type" value="Genomic_DNA"/>
</dbReference>
<dbReference type="GO" id="GO:0019430">
    <property type="term" value="P:removal of superoxide radicals"/>
    <property type="evidence" value="ECO:0007669"/>
    <property type="project" value="UniProtKB-UniRule"/>
</dbReference>
<reference evidence="5 6" key="1">
    <citation type="submission" date="2020-08" db="EMBL/GenBank/DDBJ databases">
        <title>Genomic Encyclopedia of Type Strains, Phase IV (KMG-IV): sequencing the most valuable type-strain genomes for metagenomic binning, comparative biology and taxonomic classification.</title>
        <authorList>
            <person name="Goeker M."/>
        </authorList>
    </citation>
    <scope>NUCLEOTIDE SEQUENCE [LARGE SCALE GENOMIC DNA]</scope>
    <source>
        <strain evidence="5 6">DSM 23562</strain>
    </source>
</reference>
<keyword evidence="1 3" id="KW-0285">Flavoprotein</keyword>
<comment type="similarity">
    <text evidence="3">Belongs to the class-II pyridine nucleotide-disulfide oxidoreductase family.</text>
</comment>
<dbReference type="RefSeq" id="WP_184193712.1">
    <property type="nucleotide sequence ID" value="NZ_JACHGW010000002.1"/>
</dbReference>
<evidence type="ECO:0000256" key="1">
    <source>
        <dbReference type="ARBA" id="ARBA00022630"/>
    </source>
</evidence>
<dbReference type="PANTHER" id="PTHR48105">
    <property type="entry name" value="THIOREDOXIN REDUCTASE 1-RELATED-RELATED"/>
    <property type="match status" value="1"/>
</dbReference>